<dbReference type="Gene3D" id="1.10.630.10">
    <property type="entry name" value="Cytochrome P450"/>
    <property type="match status" value="1"/>
</dbReference>
<dbReference type="InterPro" id="IPR036396">
    <property type="entry name" value="Cyt_P450_sf"/>
</dbReference>
<dbReference type="EMBL" id="CP014502">
    <property type="protein sequence ID" value="ANB14235.1"/>
    <property type="molecule type" value="Genomic_DNA"/>
</dbReference>
<dbReference type="KEGG" id="slb:AWJ20_5196"/>
<evidence type="ECO:0000256" key="3">
    <source>
        <dbReference type="ARBA" id="ARBA00023002"/>
    </source>
</evidence>
<keyword evidence="6" id="KW-1133">Transmembrane helix</keyword>
<evidence type="ECO:0000313" key="7">
    <source>
        <dbReference type="EMBL" id="ANB14235.1"/>
    </source>
</evidence>
<keyword evidence="5" id="KW-0349">Heme</keyword>
<accession>A0A167EM08</accession>
<dbReference type="InterPro" id="IPR050364">
    <property type="entry name" value="Cytochrome_P450_fung"/>
</dbReference>
<dbReference type="PANTHER" id="PTHR46300">
    <property type="entry name" value="P450, PUTATIVE (EUROFUNG)-RELATED-RELATED"/>
    <property type="match status" value="1"/>
</dbReference>
<comment type="similarity">
    <text evidence="1">Belongs to the cytochrome P450 family.</text>
</comment>
<feature type="transmembrane region" description="Helical" evidence="6">
    <location>
        <begin position="20"/>
        <end position="37"/>
    </location>
</feature>
<keyword evidence="3" id="KW-0560">Oxidoreductase</keyword>
<keyword evidence="6" id="KW-0812">Transmembrane</keyword>
<comment type="cofactor">
    <cofactor evidence="5">
        <name>heme</name>
        <dbReference type="ChEBI" id="CHEBI:30413"/>
    </cofactor>
</comment>
<reference evidence="7 8" key="1">
    <citation type="submission" date="2016-02" db="EMBL/GenBank/DDBJ databases">
        <title>Complete genome sequence and transcriptome regulation of the pentose utilising yeast Sugiyamaella lignohabitans.</title>
        <authorList>
            <person name="Bellasio M."/>
            <person name="Peymann A."/>
            <person name="Valli M."/>
            <person name="Sipitzky M."/>
            <person name="Graf A."/>
            <person name="Sauer M."/>
            <person name="Marx H."/>
            <person name="Mattanovich D."/>
        </authorList>
    </citation>
    <scope>NUCLEOTIDE SEQUENCE [LARGE SCALE GENOMIC DNA]</scope>
    <source>
        <strain evidence="7 8">CBS 10342</strain>
    </source>
</reference>
<dbReference type="GO" id="GO:0005506">
    <property type="term" value="F:iron ion binding"/>
    <property type="evidence" value="ECO:0007669"/>
    <property type="project" value="InterPro"/>
</dbReference>
<dbReference type="SUPFAM" id="SSF48264">
    <property type="entry name" value="Cytochrome P450"/>
    <property type="match status" value="1"/>
</dbReference>
<keyword evidence="4 5" id="KW-0408">Iron</keyword>
<dbReference type="InterPro" id="IPR001128">
    <property type="entry name" value="Cyt_P450"/>
</dbReference>
<dbReference type="PRINTS" id="PR00385">
    <property type="entry name" value="P450"/>
</dbReference>
<dbReference type="PRINTS" id="PR00463">
    <property type="entry name" value="EP450I"/>
</dbReference>
<dbReference type="GeneID" id="30037411"/>
<evidence type="ECO:0000313" key="8">
    <source>
        <dbReference type="Proteomes" id="UP000189580"/>
    </source>
</evidence>
<dbReference type="AlphaFoldDB" id="A0A167EM08"/>
<dbReference type="GO" id="GO:0004497">
    <property type="term" value="F:monooxygenase activity"/>
    <property type="evidence" value="ECO:0007669"/>
    <property type="project" value="InterPro"/>
</dbReference>
<evidence type="ECO:0000256" key="5">
    <source>
        <dbReference type="PIRSR" id="PIRSR602401-1"/>
    </source>
</evidence>
<dbReference type="Pfam" id="PF00067">
    <property type="entry name" value="p450"/>
    <property type="match status" value="1"/>
</dbReference>
<sequence length="525" mass="59234">MAILSSATPQLIQIIEQNPIICIVLAPILIFAIYILANEVYRYNLRIPSFSGPVGHPIYGNILQTGSNPAEQYKQWGSKYGDVYQVQLGNNPILIVNSASKAKEIFLSNSRSTNSRPMTYTFHRIVSSTAGFTIGSSPMDESLKRRRKAAASALNKPAVQSYVPHIDLETEEFIRDVFVRGKAGKVALNPLPIVRRLSLNLSLTLNWGTRISSIDDPLFNEIIEVEDHVSSFRSVTANLQDYVPFYRLNPFSKDSKLAAETRQRRDVYLTKLNKELDEKIANKTYKPCIQANVLLDPEAKLSSEELMSLSVTMINAGLDTVIVTIVWGIALLATRPDIQEKAYMAIRDMFPENEPFCDPSEDQKCAYVTAFVRETLRYFTPLRLSLPRTTSSPFMLDGKKVPKGTTFFMNTWACNYDPQLYDKPEEFRPERFLENPGLSMFSYGTGSRMCAGSLLGNRELYLFFMRLISSYEILKHDNINVDPLTGVKDYGALGSLPYDYKVIFKPRNEAILSEALDNYKPAVHG</sequence>
<keyword evidence="6" id="KW-0472">Membrane</keyword>
<dbReference type="PANTHER" id="PTHR46300:SF9">
    <property type="entry name" value="P450, PUTATIVE-RELATED"/>
    <property type="match status" value="1"/>
</dbReference>
<dbReference type="RefSeq" id="XP_018736712.1">
    <property type="nucleotide sequence ID" value="XM_018882323.1"/>
</dbReference>
<keyword evidence="8" id="KW-1185">Reference proteome</keyword>
<dbReference type="GO" id="GO:0016705">
    <property type="term" value="F:oxidoreductase activity, acting on paired donors, with incorporation or reduction of molecular oxygen"/>
    <property type="evidence" value="ECO:0007669"/>
    <property type="project" value="InterPro"/>
</dbReference>
<dbReference type="GO" id="GO:0020037">
    <property type="term" value="F:heme binding"/>
    <property type="evidence" value="ECO:0007669"/>
    <property type="project" value="InterPro"/>
</dbReference>
<organism evidence="7 8">
    <name type="scientific">Sugiyamaella lignohabitans</name>
    <dbReference type="NCBI Taxonomy" id="796027"/>
    <lineage>
        <taxon>Eukaryota</taxon>
        <taxon>Fungi</taxon>
        <taxon>Dikarya</taxon>
        <taxon>Ascomycota</taxon>
        <taxon>Saccharomycotina</taxon>
        <taxon>Dipodascomycetes</taxon>
        <taxon>Dipodascales</taxon>
        <taxon>Trichomonascaceae</taxon>
        <taxon>Sugiyamaella</taxon>
    </lineage>
</organism>
<dbReference type="Proteomes" id="UP000189580">
    <property type="component" value="Chromosome d"/>
</dbReference>
<evidence type="ECO:0000256" key="4">
    <source>
        <dbReference type="ARBA" id="ARBA00023004"/>
    </source>
</evidence>
<proteinExistence type="inferred from homology"/>
<name>A0A167EM08_9ASCO</name>
<protein>
    <submittedName>
        <fullName evidence="7">C-22 sterol desaturase</fullName>
    </submittedName>
</protein>
<dbReference type="OrthoDB" id="1055148at2759"/>
<feature type="binding site" description="axial binding residue" evidence="5">
    <location>
        <position position="450"/>
    </location>
    <ligand>
        <name>heme</name>
        <dbReference type="ChEBI" id="CHEBI:30413"/>
    </ligand>
    <ligandPart>
        <name>Fe</name>
        <dbReference type="ChEBI" id="CHEBI:18248"/>
    </ligandPart>
</feature>
<dbReference type="InterPro" id="IPR002401">
    <property type="entry name" value="Cyt_P450_E_grp-I"/>
</dbReference>
<evidence type="ECO:0000256" key="1">
    <source>
        <dbReference type="ARBA" id="ARBA00010617"/>
    </source>
</evidence>
<evidence type="ECO:0000256" key="2">
    <source>
        <dbReference type="ARBA" id="ARBA00022723"/>
    </source>
</evidence>
<evidence type="ECO:0000256" key="6">
    <source>
        <dbReference type="SAM" id="Phobius"/>
    </source>
</evidence>
<gene>
    <name evidence="7" type="primary">ERG5</name>
    <name evidence="7" type="ORF">AWJ20_5196</name>
</gene>
<keyword evidence="2 5" id="KW-0479">Metal-binding</keyword>